<feature type="region of interest" description="Disordered" evidence="1">
    <location>
        <begin position="40"/>
        <end position="62"/>
    </location>
</feature>
<proteinExistence type="predicted"/>
<evidence type="ECO:0000313" key="2">
    <source>
        <dbReference type="EMBL" id="CAE0789673.1"/>
    </source>
</evidence>
<dbReference type="EMBL" id="HBJA01002575">
    <property type="protein sequence ID" value="CAE0789673.1"/>
    <property type="molecule type" value="Transcribed_RNA"/>
</dbReference>
<name>A0A7S4C8S0_9EUGL</name>
<gene>
    <name evidence="2" type="ORF">EGYM00163_LOCUS787</name>
</gene>
<dbReference type="AlphaFoldDB" id="A0A7S4C8S0"/>
<sequence length="99" mass="10582">MMCVSEGPRLRAVLCGGSIAPRVTALWPTPAAMARAHQWEGGGTESAMPRGPTSHSPHRRPALCHVDGMGLLPVDVVHRHLPALPGILVLHRLLNLHAL</sequence>
<protein>
    <submittedName>
        <fullName evidence="2">Uncharacterized protein</fullName>
    </submittedName>
</protein>
<organism evidence="2">
    <name type="scientific">Eutreptiella gymnastica</name>
    <dbReference type="NCBI Taxonomy" id="73025"/>
    <lineage>
        <taxon>Eukaryota</taxon>
        <taxon>Discoba</taxon>
        <taxon>Euglenozoa</taxon>
        <taxon>Euglenida</taxon>
        <taxon>Spirocuta</taxon>
        <taxon>Euglenophyceae</taxon>
        <taxon>Eutreptiales</taxon>
        <taxon>Eutreptiaceae</taxon>
        <taxon>Eutreptiella</taxon>
    </lineage>
</organism>
<evidence type="ECO:0000256" key="1">
    <source>
        <dbReference type="SAM" id="MobiDB-lite"/>
    </source>
</evidence>
<accession>A0A7S4C8S0</accession>
<reference evidence="2" key="1">
    <citation type="submission" date="2021-01" db="EMBL/GenBank/DDBJ databases">
        <authorList>
            <person name="Corre E."/>
            <person name="Pelletier E."/>
            <person name="Niang G."/>
            <person name="Scheremetjew M."/>
            <person name="Finn R."/>
            <person name="Kale V."/>
            <person name="Holt S."/>
            <person name="Cochrane G."/>
            <person name="Meng A."/>
            <person name="Brown T."/>
            <person name="Cohen L."/>
        </authorList>
    </citation>
    <scope>NUCLEOTIDE SEQUENCE</scope>
    <source>
        <strain evidence="2">CCMP1594</strain>
    </source>
</reference>